<organism evidence="6 7">
    <name type="scientific">Zhengella mangrovi</name>
    <dbReference type="NCBI Taxonomy" id="1982044"/>
    <lineage>
        <taxon>Bacteria</taxon>
        <taxon>Pseudomonadati</taxon>
        <taxon>Pseudomonadota</taxon>
        <taxon>Alphaproteobacteria</taxon>
        <taxon>Hyphomicrobiales</taxon>
        <taxon>Notoacmeibacteraceae</taxon>
        <taxon>Zhengella</taxon>
    </lineage>
</organism>
<keyword evidence="2 4" id="KW-0732">Signal</keyword>
<sequence>MGTRSLKHMFAAVAVSALALAAAHGAASAGEIRVGLVTPLSGPIASQGIPFSKGMAAGQHLIPGVNGHTFKLIQLDDESNPSLSTRNARKLIDEDKVDVLVGTGGVPGAMALASIASESKLPLVSFTPLFLSGEKAAWSVTTAQPASLMIQAVVDTMKANGVKTVGYIGFSDSWGDLAYNTLMDEASKAGIEVVTNERYARSDTSVTGQALKIVAANPDAVLGGTAGTPGALPYIALADRGYQGAIYGTHGIINPDFIRVAGGTAEGLLAPTGPAVVADQLPDSHPSKAVAGEFKAAYQEANGEEAKDAFSAYAFDAWKVIADAASRVDPSIEPGTPAYREALRDAIFQVSDLPVTHGVLTFRPGSPYGADDRAAVMVKLTGDQWVLQK</sequence>
<evidence type="ECO:0000259" key="5">
    <source>
        <dbReference type="Pfam" id="PF13458"/>
    </source>
</evidence>
<dbReference type="CDD" id="cd06333">
    <property type="entry name" value="PBP1_ABC_RPA1789-like"/>
    <property type="match status" value="1"/>
</dbReference>
<dbReference type="Pfam" id="PF13458">
    <property type="entry name" value="Peripla_BP_6"/>
    <property type="match status" value="1"/>
</dbReference>
<comment type="caution">
    <text evidence="6">The sequence shown here is derived from an EMBL/GenBank/DDBJ whole genome shotgun (WGS) entry which is preliminary data.</text>
</comment>
<gene>
    <name evidence="6" type="ORF">CSC94_22550</name>
</gene>
<name>A0A2G1QGZ0_9HYPH</name>
<evidence type="ECO:0000313" key="7">
    <source>
        <dbReference type="Proteomes" id="UP000221168"/>
    </source>
</evidence>
<dbReference type="InterPro" id="IPR051010">
    <property type="entry name" value="BCAA_transport"/>
</dbReference>
<dbReference type="PANTHER" id="PTHR30483">
    <property type="entry name" value="LEUCINE-SPECIFIC-BINDING PROTEIN"/>
    <property type="match status" value="1"/>
</dbReference>
<keyword evidence="7" id="KW-1185">Reference proteome</keyword>
<keyword evidence="3" id="KW-0813">Transport</keyword>
<feature type="domain" description="Leucine-binding protein" evidence="5">
    <location>
        <begin position="31"/>
        <end position="347"/>
    </location>
</feature>
<dbReference type="InterPro" id="IPR028082">
    <property type="entry name" value="Peripla_BP_I"/>
</dbReference>
<feature type="signal peptide" evidence="4">
    <location>
        <begin position="1"/>
        <end position="29"/>
    </location>
</feature>
<dbReference type="SUPFAM" id="SSF53822">
    <property type="entry name" value="Periplasmic binding protein-like I"/>
    <property type="match status" value="1"/>
</dbReference>
<dbReference type="Proteomes" id="UP000221168">
    <property type="component" value="Unassembled WGS sequence"/>
</dbReference>
<keyword evidence="3" id="KW-0029">Amino-acid transport</keyword>
<dbReference type="Gene3D" id="3.40.50.2300">
    <property type="match status" value="2"/>
</dbReference>
<comment type="similarity">
    <text evidence="1">Belongs to the leucine-binding protein family.</text>
</comment>
<evidence type="ECO:0000313" key="6">
    <source>
        <dbReference type="EMBL" id="PHP64783.1"/>
    </source>
</evidence>
<protein>
    <submittedName>
        <fullName evidence="6">Branched-chain amino acid ABC transporter substrate-binding protein</fullName>
    </submittedName>
</protein>
<feature type="chain" id="PRO_5013928261" evidence="4">
    <location>
        <begin position="30"/>
        <end position="389"/>
    </location>
</feature>
<dbReference type="InterPro" id="IPR028081">
    <property type="entry name" value="Leu-bd"/>
</dbReference>
<dbReference type="OrthoDB" id="9147078at2"/>
<evidence type="ECO:0000256" key="3">
    <source>
        <dbReference type="ARBA" id="ARBA00022970"/>
    </source>
</evidence>
<proteinExistence type="inferred from homology"/>
<reference evidence="6 7" key="1">
    <citation type="submission" date="2017-10" db="EMBL/GenBank/DDBJ databases">
        <title>Sedimentibacterium mangrovi gen. nov., sp. nov., a novel member of family Phyllobacteriacea isolated from mangrove sediment.</title>
        <authorList>
            <person name="Liao H."/>
            <person name="Tian Y."/>
        </authorList>
    </citation>
    <scope>NUCLEOTIDE SEQUENCE [LARGE SCALE GENOMIC DNA]</scope>
    <source>
        <strain evidence="6 7">X9-2-2</strain>
    </source>
</reference>
<evidence type="ECO:0000256" key="2">
    <source>
        <dbReference type="ARBA" id="ARBA00022729"/>
    </source>
</evidence>
<evidence type="ECO:0000256" key="4">
    <source>
        <dbReference type="SAM" id="SignalP"/>
    </source>
</evidence>
<accession>A0A2G1QGZ0</accession>
<dbReference type="GO" id="GO:0006865">
    <property type="term" value="P:amino acid transport"/>
    <property type="evidence" value="ECO:0007669"/>
    <property type="project" value="UniProtKB-KW"/>
</dbReference>
<dbReference type="PANTHER" id="PTHR30483:SF38">
    <property type="entry name" value="BLR7848 PROTEIN"/>
    <property type="match status" value="1"/>
</dbReference>
<dbReference type="EMBL" id="PDVP01000023">
    <property type="protein sequence ID" value="PHP64783.1"/>
    <property type="molecule type" value="Genomic_DNA"/>
</dbReference>
<evidence type="ECO:0000256" key="1">
    <source>
        <dbReference type="ARBA" id="ARBA00010062"/>
    </source>
</evidence>
<dbReference type="AlphaFoldDB" id="A0A2G1QGZ0"/>